<dbReference type="OrthoDB" id="7680836at2759"/>
<organism evidence="1 2">
    <name type="scientific">Tropilaelaps mercedesae</name>
    <dbReference type="NCBI Taxonomy" id="418985"/>
    <lineage>
        <taxon>Eukaryota</taxon>
        <taxon>Metazoa</taxon>
        <taxon>Ecdysozoa</taxon>
        <taxon>Arthropoda</taxon>
        <taxon>Chelicerata</taxon>
        <taxon>Arachnida</taxon>
        <taxon>Acari</taxon>
        <taxon>Parasitiformes</taxon>
        <taxon>Mesostigmata</taxon>
        <taxon>Gamasina</taxon>
        <taxon>Dermanyssoidea</taxon>
        <taxon>Laelapidae</taxon>
        <taxon>Tropilaelaps</taxon>
    </lineage>
</organism>
<dbReference type="AlphaFoldDB" id="A0A1V9X5Z4"/>
<sequence length="98" mass="10778">MALVIQEGAAQTISANLTTVATNNENELAVEDSWRQYYQAGVNPLSAATTAMLSVHDEQPQDQNLVYEGYTLKPAQPQHNTHDVQPTVATTALPEIWR</sequence>
<protein>
    <submittedName>
        <fullName evidence="1">Protein grainyhead-like</fullName>
    </submittedName>
</protein>
<gene>
    <name evidence="1" type="ORF">BIW11_12594</name>
</gene>
<dbReference type="Proteomes" id="UP000192247">
    <property type="component" value="Unassembled WGS sequence"/>
</dbReference>
<accession>A0A1V9X5Z4</accession>
<name>A0A1V9X5Z4_9ACAR</name>
<proteinExistence type="predicted"/>
<comment type="caution">
    <text evidence="1">The sequence shown here is derived from an EMBL/GenBank/DDBJ whole genome shotgun (WGS) entry which is preliminary data.</text>
</comment>
<evidence type="ECO:0000313" key="1">
    <source>
        <dbReference type="EMBL" id="OQR68917.1"/>
    </source>
</evidence>
<dbReference type="InParanoid" id="A0A1V9X5Z4"/>
<evidence type="ECO:0000313" key="2">
    <source>
        <dbReference type="Proteomes" id="UP000192247"/>
    </source>
</evidence>
<keyword evidence="2" id="KW-1185">Reference proteome</keyword>
<reference evidence="1 2" key="1">
    <citation type="journal article" date="2017" name="Gigascience">
        <title>Draft genome of the honey bee ectoparasitic mite, Tropilaelaps mercedesae, is shaped by the parasitic life history.</title>
        <authorList>
            <person name="Dong X."/>
            <person name="Armstrong S.D."/>
            <person name="Xia D."/>
            <person name="Makepeace B.L."/>
            <person name="Darby A.C."/>
            <person name="Kadowaki T."/>
        </authorList>
    </citation>
    <scope>NUCLEOTIDE SEQUENCE [LARGE SCALE GENOMIC DNA]</scope>
    <source>
        <strain evidence="1">Wuxi-XJTLU</strain>
    </source>
</reference>
<dbReference type="EMBL" id="MNPL01022959">
    <property type="protein sequence ID" value="OQR68917.1"/>
    <property type="molecule type" value="Genomic_DNA"/>
</dbReference>